<dbReference type="SUPFAM" id="SSF75005">
    <property type="entry name" value="Arabinanase/levansucrase/invertase"/>
    <property type="match status" value="1"/>
</dbReference>
<reference evidence="7" key="2">
    <citation type="submission" date="2023-05" db="EMBL/GenBank/DDBJ databases">
        <authorList>
            <consortium name="Lawrence Berkeley National Laboratory"/>
            <person name="Steindorff A."/>
            <person name="Hensen N."/>
            <person name="Bonometti L."/>
            <person name="Westerberg I."/>
            <person name="Brannstrom I.O."/>
            <person name="Guillou S."/>
            <person name="Cros-Aarteil S."/>
            <person name="Calhoun S."/>
            <person name="Haridas S."/>
            <person name="Kuo A."/>
            <person name="Mondo S."/>
            <person name="Pangilinan J."/>
            <person name="Riley R."/>
            <person name="Labutti K."/>
            <person name="Andreopoulos B."/>
            <person name="Lipzen A."/>
            <person name="Chen C."/>
            <person name="Yanf M."/>
            <person name="Daum C."/>
            <person name="Ng V."/>
            <person name="Clum A."/>
            <person name="Ohm R."/>
            <person name="Martin F."/>
            <person name="Silar P."/>
            <person name="Natvig D."/>
            <person name="Lalanne C."/>
            <person name="Gautier V."/>
            <person name="Ament-Velasquez S.L."/>
            <person name="Kruys A."/>
            <person name="Hutchinson M.I."/>
            <person name="Powell A.J."/>
            <person name="Barry K."/>
            <person name="Miller A.N."/>
            <person name="Grigoriev I.V."/>
            <person name="Debuchy R."/>
            <person name="Gladieux P."/>
            <person name="Thoren M.H."/>
            <person name="Johannesson H."/>
        </authorList>
    </citation>
    <scope>NUCLEOTIDE SEQUENCE</scope>
    <source>
        <strain evidence="7">PSN243</strain>
    </source>
</reference>
<keyword evidence="4 5" id="KW-0326">Glycosidase</keyword>
<keyword evidence="3 5" id="KW-0378">Hydrolase</keyword>
<evidence type="ECO:0000256" key="4">
    <source>
        <dbReference type="ARBA" id="ARBA00023295"/>
    </source>
</evidence>
<dbReference type="PANTHER" id="PTHR43817">
    <property type="entry name" value="GLYCOSYL HYDROLASE"/>
    <property type="match status" value="1"/>
</dbReference>
<dbReference type="InterPro" id="IPR023296">
    <property type="entry name" value="Glyco_hydro_beta-prop_sf"/>
</dbReference>
<dbReference type="EMBL" id="MU865986">
    <property type="protein sequence ID" value="KAK4443844.1"/>
    <property type="molecule type" value="Genomic_DNA"/>
</dbReference>
<comment type="similarity">
    <text evidence="1 5">Belongs to the glycosyl hydrolase 43 family.</text>
</comment>
<feature type="signal peptide" evidence="6">
    <location>
        <begin position="1"/>
        <end position="19"/>
    </location>
</feature>
<organism evidence="7 8">
    <name type="scientific">Podospora aff. communis PSN243</name>
    <dbReference type="NCBI Taxonomy" id="3040156"/>
    <lineage>
        <taxon>Eukaryota</taxon>
        <taxon>Fungi</taxon>
        <taxon>Dikarya</taxon>
        <taxon>Ascomycota</taxon>
        <taxon>Pezizomycotina</taxon>
        <taxon>Sordariomycetes</taxon>
        <taxon>Sordariomycetidae</taxon>
        <taxon>Sordariales</taxon>
        <taxon>Podosporaceae</taxon>
        <taxon>Podospora</taxon>
    </lineage>
</organism>
<dbReference type="Proteomes" id="UP001321760">
    <property type="component" value="Unassembled WGS sequence"/>
</dbReference>
<keyword evidence="2 6" id="KW-0732">Signal</keyword>
<evidence type="ECO:0000256" key="1">
    <source>
        <dbReference type="ARBA" id="ARBA00009865"/>
    </source>
</evidence>
<dbReference type="GO" id="GO:0005975">
    <property type="term" value="P:carbohydrate metabolic process"/>
    <property type="evidence" value="ECO:0007669"/>
    <property type="project" value="InterPro"/>
</dbReference>
<evidence type="ECO:0000313" key="8">
    <source>
        <dbReference type="Proteomes" id="UP001321760"/>
    </source>
</evidence>
<evidence type="ECO:0000313" key="7">
    <source>
        <dbReference type="EMBL" id="KAK4443844.1"/>
    </source>
</evidence>
<evidence type="ECO:0000256" key="6">
    <source>
        <dbReference type="SAM" id="SignalP"/>
    </source>
</evidence>
<proteinExistence type="inferred from homology"/>
<keyword evidence="8" id="KW-1185">Reference proteome</keyword>
<dbReference type="Pfam" id="PF04616">
    <property type="entry name" value="Glyco_hydro_43"/>
    <property type="match status" value="1"/>
</dbReference>
<sequence length="319" mass="35529">MKTTLFTCALSLFSTLVSGATFSNPLRTRNGSDPFLVYVDGYYYLMTTTWRDLQIIRAKTLEGLKTGESKTIYTMANPKPEGNDVWAPELHKVDGTWYVYYSQDRFSWVLTGGSTPWGEYTDNKRVHEEWGIDGTVAEIPGWGNYYVFSCERDELQSLCIAKMKNATSVGSIELLSQPLEPWERVEIPVNEGPAALHHGNRTWIAYSASFCKTPDYQIATLLWDGKGDPLKQSSWKKSDGPLFSSANGNYGTAHNFFFTSPDGTEIWNIYHATQNSSGSCGSDRQTFAQKVNWNADGSPDFGIPVKAGEILQAPSGEQA</sequence>
<dbReference type="Gene3D" id="2.115.10.20">
    <property type="entry name" value="Glycosyl hydrolase domain, family 43"/>
    <property type="match status" value="1"/>
</dbReference>
<name>A0AAV9G6V1_9PEZI</name>
<evidence type="ECO:0000256" key="3">
    <source>
        <dbReference type="ARBA" id="ARBA00022801"/>
    </source>
</evidence>
<evidence type="ECO:0000256" key="5">
    <source>
        <dbReference type="RuleBase" id="RU361187"/>
    </source>
</evidence>
<feature type="chain" id="PRO_5043530043" evidence="6">
    <location>
        <begin position="20"/>
        <end position="319"/>
    </location>
</feature>
<gene>
    <name evidence="7" type="ORF">QBC34DRAFT_361406</name>
</gene>
<evidence type="ECO:0000256" key="2">
    <source>
        <dbReference type="ARBA" id="ARBA00022729"/>
    </source>
</evidence>
<dbReference type="CDD" id="cd18820">
    <property type="entry name" value="GH43_LbAraf43-like"/>
    <property type="match status" value="1"/>
</dbReference>
<dbReference type="InterPro" id="IPR006710">
    <property type="entry name" value="Glyco_hydro_43"/>
</dbReference>
<accession>A0AAV9G6V1</accession>
<dbReference type="AlphaFoldDB" id="A0AAV9G6V1"/>
<reference evidence="7" key="1">
    <citation type="journal article" date="2023" name="Mol. Phylogenet. Evol.">
        <title>Genome-scale phylogeny and comparative genomics of the fungal order Sordariales.</title>
        <authorList>
            <person name="Hensen N."/>
            <person name="Bonometti L."/>
            <person name="Westerberg I."/>
            <person name="Brannstrom I.O."/>
            <person name="Guillou S."/>
            <person name="Cros-Aarteil S."/>
            <person name="Calhoun S."/>
            <person name="Haridas S."/>
            <person name="Kuo A."/>
            <person name="Mondo S."/>
            <person name="Pangilinan J."/>
            <person name="Riley R."/>
            <person name="LaButti K."/>
            <person name="Andreopoulos B."/>
            <person name="Lipzen A."/>
            <person name="Chen C."/>
            <person name="Yan M."/>
            <person name="Daum C."/>
            <person name="Ng V."/>
            <person name="Clum A."/>
            <person name="Steindorff A."/>
            <person name="Ohm R.A."/>
            <person name="Martin F."/>
            <person name="Silar P."/>
            <person name="Natvig D.O."/>
            <person name="Lalanne C."/>
            <person name="Gautier V."/>
            <person name="Ament-Velasquez S.L."/>
            <person name="Kruys A."/>
            <person name="Hutchinson M.I."/>
            <person name="Powell A.J."/>
            <person name="Barry K."/>
            <person name="Miller A.N."/>
            <person name="Grigoriev I.V."/>
            <person name="Debuchy R."/>
            <person name="Gladieux P."/>
            <person name="Hiltunen Thoren M."/>
            <person name="Johannesson H."/>
        </authorList>
    </citation>
    <scope>NUCLEOTIDE SEQUENCE</scope>
    <source>
        <strain evidence="7">PSN243</strain>
    </source>
</reference>
<dbReference type="PANTHER" id="PTHR43817:SF1">
    <property type="entry name" value="HYDROLASE, FAMILY 43, PUTATIVE (AFU_ORTHOLOGUE AFUA_3G01660)-RELATED"/>
    <property type="match status" value="1"/>
</dbReference>
<comment type="caution">
    <text evidence="7">The sequence shown here is derived from an EMBL/GenBank/DDBJ whole genome shotgun (WGS) entry which is preliminary data.</text>
</comment>
<protein>
    <submittedName>
        <fullName evidence="7">Arabinanase/levansucrase/invertase</fullName>
    </submittedName>
</protein>
<dbReference type="GO" id="GO:0004553">
    <property type="term" value="F:hydrolase activity, hydrolyzing O-glycosyl compounds"/>
    <property type="evidence" value="ECO:0007669"/>
    <property type="project" value="InterPro"/>
</dbReference>